<sequence length="452" mass="47252">MVYTVDALNSFFSTPAIRSLWTDAAVIDAMIRFESALAASQAECGVIPASAADAIARTCSTFTIDPHQLAAEARNAGTLAIPLMKALKAAVQKVDPAAVACVHFGSTSQDISDTALLCQARASMDVLERDLRRLGDALASQVDRYRTTPVLGRTLLQPAAPVSFGWKVAGWLDAVTRCSAALKAAGDEACTLQFGGANGTLAMHGDAAGAVTQALAKRLGLRTPAMSWHGARDRIARLGSELAILCGALGKIGRDVSLLMQFEVAEAFEPTGEGRGGSSAMPHKRNPVSSMYLLDAANRAPMVAAILTGELASEHERGLGSWPNALPVLADLFDLAGSSLSAAVDIGEGLRIDAEAMQANIDRLYGVVYSEGISLTLSGKLGPAAAARIVGQVCEQAIQQRTPVADLLKAMPDVTAVLDDATLDRLASPAAQIAACQPMCDAVLRQWRLAHP</sequence>
<dbReference type="PANTHER" id="PTHR43172:SF2">
    <property type="entry name" value="ADENYLOSUCCINATE LYASE C-TERMINAL DOMAIN-CONTAINING PROTEIN"/>
    <property type="match status" value="1"/>
</dbReference>
<dbReference type="AlphaFoldDB" id="A0A7Y9IQC8"/>
<dbReference type="GO" id="GO:0047472">
    <property type="term" value="F:3-carboxy-cis,cis-muconate cycloisomerase activity"/>
    <property type="evidence" value="ECO:0007669"/>
    <property type="project" value="UniProtKB-UniRule"/>
</dbReference>
<dbReference type="Pfam" id="PF00206">
    <property type="entry name" value="Lyase_1"/>
    <property type="match status" value="1"/>
</dbReference>
<dbReference type="Gene3D" id="1.20.200.10">
    <property type="entry name" value="Fumarase/aspartase (Central domain)"/>
    <property type="match status" value="1"/>
</dbReference>
<name>A0A7Y9IQC8_9BURK</name>
<feature type="domain" description="Adenylosuccinate lyase C-terminal" evidence="3">
    <location>
        <begin position="365"/>
        <end position="444"/>
    </location>
</feature>
<comment type="similarity">
    <text evidence="1">Belongs to the class-II fumarase/aspartase family.</text>
</comment>
<protein>
    <recommendedName>
        <fullName evidence="2">3-carboxy-cis,cis-muconate cycloisomerase</fullName>
        <ecNumber evidence="2">5.5.1.2</ecNumber>
    </recommendedName>
</protein>
<dbReference type="PRINTS" id="PR00149">
    <property type="entry name" value="FUMRATELYASE"/>
</dbReference>
<dbReference type="RefSeq" id="WP_179582894.1">
    <property type="nucleotide sequence ID" value="NZ_JACBYR010000001.1"/>
</dbReference>
<dbReference type="GO" id="GO:0016829">
    <property type="term" value="F:lyase activity"/>
    <property type="evidence" value="ECO:0007669"/>
    <property type="project" value="UniProtKB-ARBA"/>
</dbReference>
<evidence type="ECO:0000259" key="3">
    <source>
        <dbReference type="SMART" id="SM00998"/>
    </source>
</evidence>
<dbReference type="CDD" id="cd01597">
    <property type="entry name" value="pCLME"/>
    <property type="match status" value="1"/>
</dbReference>
<gene>
    <name evidence="4" type="ORF">FHW18_000417</name>
</gene>
<dbReference type="GO" id="GO:0019619">
    <property type="term" value="P:3,4-dihydroxybenzoate catabolic process"/>
    <property type="evidence" value="ECO:0007669"/>
    <property type="project" value="InterPro"/>
</dbReference>
<dbReference type="InterPro" id="IPR022761">
    <property type="entry name" value="Fumarate_lyase_N"/>
</dbReference>
<dbReference type="InterPro" id="IPR012789">
    <property type="entry name" value="Protocat_PcaB-like"/>
</dbReference>
<dbReference type="PANTHER" id="PTHR43172">
    <property type="entry name" value="ADENYLOSUCCINATE LYASE"/>
    <property type="match status" value="1"/>
</dbReference>
<dbReference type="EMBL" id="JACBYR010000001">
    <property type="protein sequence ID" value="NYE81146.1"/>
    <property type="molecule type" value="Genomic_DNA"/>
</dbReference>
<keyword evidence="5" id="KW-1185">Reference proteome</keyword>
<dbReference type="InterPro" id="IPR019468">
    <property type="entry name" value="AdenyloSucc_lyase_C"/>
</dbReference>
<dbReference type="NCBIfam" id="TIGR02426">
    <property type="entry name" value="protocat_pcaB"/>
    <property type="match status" value="1"/>
</dbReference>
<dbReference type="SUPFAM" id="SSF48557">
    <property type="entry name" value="L-aspartase-like"/>
    <property type="match status" value="1"/>
</dbReference>
<keyword evidence="4" id="KW-0413">Isomerase</keyword>
<comment type="caution">
    <text evidence="4">The sequence shown here is derived from an EMBL/GenBank/DDBJ whole genome shotgun (WGS) entry which is preliminary data.</text>
</comment>
<evidence type="ECO:0000256" key="1">
    <source>
        <dbReference type="ARBA" id="ARBA00034772"/>
    </source>
</evidence>
<proteinExistence type="inferred from homology"/>
<reference evidence="4 5" key="1">
    <citation type="submission" date="2020-07" db="EMBL/GenBank/DDBJ databases">
        <title>Genomic Encyclopedia of Type Strains, Phase IV (KMG-V): Genome sequencing to study the core and pangenomes of soil and plant-associated prokaryotes.</title>
        <authorList>
            <person name="Whitman W."/>
        </authorList>
    </citation>
    <scope>NUCLEOTIDE SEQUENCE [LARGE SCALE GENOMIC DNA]</scope>
    <source>
        <strain evidence="4 5">SAS40</strain>
    </source>
</reference>
<dbReference type="SMART" id="SM00998">
    <property type="entry name" value="ADSL_C"/>
    <property type="match status" value="1"/>
</dbReference>
<dbReference type="Gene3D" id="1.10.40.30">
    <property type="entry name" value="Fumarase/aspartase (C-terminal domain)"/>
    <property type="match status" value="1"/>
</dbReference>
<evidence type="ECO:0000256" key="2">
    <source>
        <dbReference type="NCBIfam" id="TIGR02426"/>
    </source>
</evidence>
<dbReference type="InterPro" id="IPR008948">
    <property type="entry name" value="L-Aspartase-like"/>
</dbReference>
<dbReference type="InterPro" id="IPR000362">
    <property type="entry name" value="Fumarate_lyase_fam"/>
</dbReference>
<dbReference type="InterPro" id="IPR020557">
    <property type="entry name" value="Fumarate_lyase_CS"/>
</dbReference>
<dbReference type="PROSITE" id="PS00163">
    <property type="entry name" value="FUMARATE_LYASES"/>
    <property type="match status" value="1"/>
</dbReference>
<dbReference type="EC" id="5.5.1.2" evidence="2"/>
<organism evidence="4 5">
    <name type="scientific">Pigmentiphaga litoralis</name>
    <dbReference type="NCBI Taxonomy" id="516702"/>
    <lineage>
        <taxon>Bacteria</taxon>
        <taxon>Pseudomonadati</taxon>
        <taxon>Pseudomonadota</taxon>
        <taxon>Betaproteobacteria</taxon>
        <taxon>Burkholderiales</taxon>
        <taxon>Alcaligenaceae</taxon>
        <taxon>Pigmentiphaga</taxon>
    </lineage>
</organism>
<accession>A0A7Y9IQC8</accession>
<evidence type="ECO:0000313" key="4">
    <source>
        <dbReference type="EMBL" id="NYE81146.1"/>
    </source>
</evidence>
<dbReference type="Proteomes" id="UP000542125">
    <property type="component" value="Unassembled WGS sequence"/>
</dbReference>
<evidence type="ECO:0000313" key="5">
    <source>
        <dbReference type="Proteomes" id="UP000542125"/>
    </source>
</evidence>